<comment type="caution">
    <text evidence="1">The sequence shown here is derived from an EMBL/GenBank/DDBJ whole genome shotgun (WGS) entry which is preliminary data.</text>
</comment>
<sequence length="123" mass="14690">MKTDIEKRICPYSGVEFIPNRTNQVFANDKYRIAHNNQKSNSKRKRLSAINKPLLKNYDILNLIIGDEQEKVAHKEYLRGAGFSFSVFTHLHKDLHKDKYYYAIYDFYYIKLDDNYYKIIKNG</sequence>
<accession>A0ABW5ZWF3</accession>
<protein>
    <submittedName>
        <fullName evidence="1">Uncharacterized protein</fullName>
    </submittedName>
</protein>
<dbReference type="EMBL" id="JBHUOS010000014">
    <property type="protein sequence ID" value="MFD2917257.1"/>
    <property type="molecule type" value="Genomic_DNA"/>
</dbReference>
<evidence type="ECO:0000313" key="1">
    <source>
        <dbReference type="EMBL" id="MFD2917257.1"/>
    </source>
</evidence>
<dbReference type="Proteomes" id="UP001597548">
    <property type="component" value="Unassembled WGS sequence"/>
</dbReference>
<keyword evidence="2" id="KW-1185">Reference proteome</keyword>
<organism evidence="1 2">
    <name type="scientific">Psychroserpens luteus</name>
    <dbReference type="NCBI Taxonomy" id="1434066"/>
    <lineage>
        <taxon>Bacteria</taxon>
        <taxon>Pseudomonadati</taxon>
        <taxon>Bacteroidota</taxon>
        <taxon>Flavobacteriia</taxon>
        <taxon>Flavobacteriales</taxon>
        <taxon>Flavobacteriaceae</taxon>
        <taxon>Psychroserpens</taxon>
    </lineage>
</organism>
<gene>
    <name evidence="1" type="ORF">ACFS29_16505</name>
</gene>
<dbReference type="RefSeq" id="WP_194509044.1">
    <property type="nucleotide sequence ID" value="NZ_JADILU010000006.1"/>
</dbReference>
<evidence type="ECO:0000313" key="2">
    <source>
        <dbReference type="Proteomes" id="UP001597548"/>
    </source>
</evidence>
<name>A0ABW5ZWF3_9FLAO</name>
<reference evidence="2" key="1">
    <citation type="journal article" date="2019" name="Int. J. Syst. Evol. Microbiol.">
        <title>The Global Catalogue of Microorganisms (GCM) 10K type strain sequencing project: providing services to taxonomists for standard genome sequencing and annotation.</title>
        <authorList>
            <consortium name="The Broad Institute Genomics Platform"/>
            <consortium name="The Broad Institute Genome Sequencing Center for Infectious Disease"/>
            <person name="Wu L."/>
            <person name="Ma J."/>
        </authorList>
    </citation>
    <scope>NUCLEOTIDE SEQUENCE [LARGE SCALE GENOMIC DNA]</scope>
    <source>
        <strain evidence="2">KCTC 32514</strain>
    </source>
</reference>
<proteinExistence type="predicted"/>